<evidence type="ECO:0000313" key="9">
    <source>
        <dbReference type="EMBL" id="KIK41108.1"/>
    </source>
</evidence>
<dbReference type="OrthoDB" id="10062876at2759"/>
<gene>
    <name evidence="9" type="ORF">CY34DRAFT_13261</name>
</gene>
<evidence type="ECO:0000256" key="1">
    <source>
        <dbReference type="ARBA" id="ARBA00004141"/>
    </source>
</evidence>
<organism evidence="9 10">
    <name type="scientific">Suillus luteus UH-Slu-Lm8-n1</name>
    <dbReference type="NCBI Taxonomy" id="930992"/>
    <lineage>
        <taxon>Eukaryota</taxon>
        <taxon>Fungi</taxon>
        <taxon>Dikarya</taxon>
        <taxon>Basidiomycota</taxon>
        <taxon>Agaricomycotina</taxon>
        <taxon>Agaricomycetes</taxon>
        <taxon>Agaricomycetidae</taxon>
        <taxon>Boletales</taxon>
        <taxon>Suillineae</taxon>
        <taxon>Suillaceae</taxon>
        <taxon>Suillus</taxon>
    </lineage>
</organism>
<dbReference type="PROSITE" id="PS00218">
    <property type="entry name" value="AMINO_ACID_PERMEASE_1"/>
    <property type="match status" value="1"/>
</dbReference>
<dbReference type="STRING" id="930992.A0A0D0BCE9"/>
<feature type="transmembrane region" description="Helical" evidence="7">
    <location>
        <begin position="183"/>
        <end position="204"/>
    </location>
</feature>
<dbReference type="Proteomes" id="UP000054485">
    <property type="component" value="Unassembled WGS sequence"/>
</dbReference>
<sequence length="592" mass="64220">MSNSFSSPDKEKAFEVDVASAERASSNGSYTPLPDSRLHRELKNLTLLLFSIGGVIGTGLFLGTGSALMNGGPLGLLLGYMFIGSICYCVMITIGEMISYLPIAGGHIKLAERFVDPAFSFALGWNLWYNWTVTLPAELSAAATILNFWHPDVNNAVWITMCLVVAIGINLSGVGVYGETEFMSIKVVTIVGLIILGIVLDLGGGPNHDRIGFRYWKDPGPFVQFYGISGITGRFLGWSRVVTQAAFAYVGSEVVAMAAAEAKNPRRNLPKAIRRVYIRLLLFYIGGVFVIGLLVPSNNPLLNVNSSNASASPFVIAINQAGIKGLPSVINAALLTSAWSAASSDLYIASRGLYGLAVSGNAPKIFLRTSRSGLPYVAVATCASFSLLAYMAVNTSSGMVFTWFSSMCATAGLTTWFGIGVIYLRFRKGFLAQGHRTLELPYSSRLQPFAAWWAVCASLVTLLFSAWEVFLRDNWSAATFMTNYLPMMLFPVLYGIAKVVKRVPLVKPSEMDFHSDIAEIEAMTYADERPRNIVEAFWMRLGGGLRGRRFRARLKHWLHQSATHGGGEPLFAPVSGNSAHSRAQSAVASETS</sequence>
<dbReference type="PANTHER" id="PTHR43341">
    <property type="entry name" value="AMINO ACID PERMEASE"/>
    <property type="match status" value="1"/>
</dbReference>
<feature type="transmembrane region" description="Helical" evidence="7">
    <location>
        <begin position="276"/>
        <end position="295"/>
    </location>
</feature>
<keyword evidence="10" id="KW-1185">Reference proteome</keyword>
<dbReference type="InterPro" id="IPR050524">
    <property type="entry name" value="APC_YAT"/>
</dbReference>
<evidence type="ECO:0000313" key="10">
    <source>
        <dbReference type="Proteomes" id="UP000054485"/>
    </source>
</evidence>
<dbReference type="InterPro" id="IPR004840">
    <property type="entry name" value="Amino_acid_permease_CS"/>
</dbReference>
<feature type="transmembrane region" description="Helical" evidence="7">
    <location>
        <begin position="479"/>
        <end position="497"/>
    </location>
</feature>
<name>A0A0D0BCE9_9AGAM</name>
<keyword evidence="5 7" id="KW-1133">Transmembrane helix</keyword>
<feature type="transmembrane region" description="Helical" evidence="7">
    <location>
        <begin position="74"/>
        <end position="94"/>
    </location>
</feature>
<evidence type="ECO:0000256" key="7">
    <source>
        <dbReference type="SAM" id="Phobius"/>
    </source>
</evidence>
<dbReference type="AlphaFoldDB" id="A0A0D0BCE9"/>
<feature type="transmembrane region" description="Helical" evidence="7">
    <location>
        <begin position="374"/>
        <end position="393"/>
    </location>
</feature>
<dbReference type="InterPro" id="IPR004841">
    <property type="entry name" value="AA-permease/SLC12A_dom"/>
</dbReference>
<dbReference type="Pfam" id="PF00324">
    <property type="entry name" value="AA_permease"/>
    <property type="match status" value="1"/>
</dbReference>
<evidence type="ECO:0000256" key="4">
    <source>
        <dbReference type="ARBA" id="ARBA00022970"/>
    </source>
</evidence>
<protein>
    <recommendedName>
        <fullName evidence="8">Amino acid permease/ SLC12A domain-containing protein</fullName>
    </recommendedName>
</protein>
<keyword evidence="4" id="KW-0029">Amino-acid transport</keyword>
<evidence type="ECO:0000256" key="3">
    <source>
        <dbReference type="ARBA" id="ARBA00022692"/>
    </source>
</evidence>
<feature type="transmembrane region" description="Helical" evidence="7">
    <location>
        <begin position="156"/>
        <end position="177"/>
    </location>
</feature>
<keyword evidence="3 7" id="KW-0812">Transmembrane</keyword>
<dbReference type="EMBL" id="KN835279">
    <property type="protein sequence ID" value="KIK41108.1"/>
    <property type="molecule type" value="Genomic_DNA"/>
</dbReference>
<evidence type="ECO:0000256" key="6">
    <source>
        <dbReference type="ARBA" id="ARBA00023136"/>
    </source>
</evidence>
<dbReference type="InParanoid" id="A0A0D0BCE9"/>
<dbReference type="PANTHER" id="PTHR43341:SF20">
    <property type="entry name" value="AAT FAMILY AMINO ACID TRANSPORTER"/>
    <property type="match status" value="1"/>
</dbReference>
<feature type="domain" description="Amino acid permease/ SLC12A" evidence="8">
    <location>
        <begin position="47"/>
        <end position="503"/>
    </location>
</feature>
<comment type="subcellular location">
    <subcellularLocation>
        <location evidence="1">Membrane</location>
        <topology evidence="1">Multi-pass membrane protein</topology>
    </subcellularLocation>
</comment>
<evidence type="ECO:0000259" key="8">
    <source>
        <dbReference type="Pfam" id="PF00324"/>
    </source>
</evidence>
<evidence type="ECO:0000256" key="2">
    <source>
        <dbReference type="ARBA" id="ARBA00022448"/>
    </source>
</evidence>
<dbReference type="GO" id="GO:0015171">
    <property type="term" value="F:amino acid transmembrane transporter activity"/>
    <property type="evidence" value="ECO:0007669"/>
    <property type="project" value="TreeGrafter"/>
</dbReference>
<dbReference type="Gene3D" id="1.20.1740.10">
    <property type="entry name" value="Amino acid/polyamine transporter I"/>
    <property type="match status" value="1"/>
</dbReference>
<reference evidence="9 10" key="1">
    <citation type="submission" date="2014-04" db="EMBL/GenBank/DDBJ databases">
        <authorList>
            <consortium name="DOE Joint Genome Institute"/>
            <person name="Kuo A."/>
            <person name="Ruytinx J."/>
            <person name="Rineau F."/>
            <person name="Colpaert J."/>
            <person name="Kohler A."/>
            <person name="Nagy L.G."/>
            <person name="Floudas D."/>
            <person name="Copeland A."/>
            <person name="Barry K.W."/>
            <person name="Cichocki N."/>
            <person name="Veneault-Fourrey C."/>
            <person name="LaButti K."/>
            <person name="Lindquist E.A."/>
            <person name="Lipzen A."/>
            <person name="Lundell T."/>
            <person name="Morin E."/>
            <person name="Murat C."/>
            <person name="Sun H."/>
            <person name="Tunlid A."/>
            <person name="Henrissat B."/>
            <person name="Grigoriev I.V."/>
            <person name="Hibbett D.S."/>
            <person name="Martin F."/>
            <person name="Nordberg H.P."/>
            <person name="Cantor M.N."/>
            <person name="Hua S.X."/>
        </authorList>
    </citation>
    <scope>NUCLEOTIDE SEQUENCE [LARGE SCALE GENOMIC DNA]</scope>
    <source>
        <strain evidence="9 10">UH-Slu-Lm8-n1</strain>
    </source>
</reference>
<keyword evidence="2" id="KW-0813">Transport</keyword>
<dbReference type="HOGENOM" id="CLU_007946_12_1_1"/>
<feature type="transmembrane region" description="Helical" evidence="7">
    <location>
        <begin position="446"/>
        <end position="467"/>
    </location>
</feature>
<evidence type="ECO:0000256" key="5">
    <source>
        <dbReference type="ARBA" id="ARBA00022989"/>
    </source>
</evidence>
<reference evidence="10" key="2">
    <citation type="submission" date="2015-01" db="EMBL/GenBank/DDBJ databases">
        <title>Evolutionary Origins and Diversification of the Mycorrhizal Mutualists.</title>
        <authorList>
            <consortium name="DOE Joint Genome Institute"/>
            <consortium name="Mycorrhizal Genomics Consortium"/>
            <person name="Kohler A."/>
            <person name="Kuo A."/>
            <person name="Nagy L.G."/>
            <person name="Floudas D."/>
            <person name="Copeland A."/>
            <person name="Barry K.W."/>
            <person name="Cichocki N."/>
            <person name="Veneault-Fourrey C."/>
            <person name="LaButti K."/>
            <person name="Lindquist E.A."/>
            <person name="Lipzen A."/>
            <person name="Lundell T."/>
            <person name="Morin E."/>
            <person name="Murat C."/>
            <person name="Riley R."/>
            <person name="Ohm R."/>
            <person name="Sun H."/>
            <person name="Tunlid A."/>
            <person name="Henrissat B."/>
            <person name="Grigoriev I.V."/>
            <person name="Hibbett D.S."/>
            <person name="Martin F."/>
        </authorList>
    </citation>
    <scope>NUCLEOTIDE SEQUENCE [LARGE SCALE GENOMIC DNA]</scope>
    <source>
        <strain evidence="10">UH-Slu-Lm8-n1</strain>
    </source>
</reference>
<accession>A0A0D0BCE9</accession>
<feature type="transmembrane region" description="Helical" evidence="7">
    <location>
        <begin position="399"/>
        <end position="426"/>
    </location>
</feature>
<proteinExistence type="predicted"/>
<feature type="transmembrane region" description="Helical" evidence="7">
    <location>
        <begin position="128"/>
        <end position="149"/>
    </location>
</feature>
<keyword evidence="6 7" id="KW-0472">Membrane</keyword>
<dbReference type="GO" id="GO:0016020">
    <property type="term" value="C:membrane"/>
    <property type="evidence" value="ECO:0007669"/>
    <property type="project" value="UniProtKB-SubCell"/>
</dbReference>
<dbReference type="FunFam" id="1.20.1740.10:FF:000006">
    <property type="entry name" value="General amino acid permease"/>
    <property type="match status" value="1"/>
</dbReference>
<feature type="transmembrane region" description="Helical" evidence="7">
    <location>
        <begin position="45"/>
        <end position="62"/>
    </location>
</feature>